<evidence type="ECO:0000313" key="5">
    <source>
        <dbReference type="EMBL" id="KAF4691413.1"/>
    </source>
</evidence>
<dbReference type="AlphaFoldDB" id="A0A7J6P5J5"/>
<keyword evidence="2" id="KW-0677">Repeat</keyword>
<dbReference type="InterPro" id="IPR015943">
    <property type="entry name" value="WD40/YVTN_repeat-like_dom_sf"/>
</dbReference>
<evidence type="ECO:0000313" key="6">
    <source>
        <dbReference type="Proteomes" id="UP000541610"/>
    </source>
</evidence>
<dbReference type="InterPro" id="IPR036322">
    <property type="entry name" value="WD40_repeat_dom_sf"/>
</dbReference>
<dbReference type="SUPFAM" id="SSF50978">
    <property type="entry name" value="WD40 repeat-like"/>
    <property type="match status" value="2"/>
</dbReference>
<comment type="caution">
    <text evidence="5">The sequence shown here is derived from an EMBL/GenBank/DDBJ whole genome shotgun (WGS) entry which is preliminary data.</text>
</comment>
<reference evidence="5 6" key="1">
    <citation type="submission" date="2020-04" db="EMBL/GenBank/DDBJ databases">
        <title>Perkinsus olseni comparative genomics.</title>
        <authorList>
            <person name="Bogema D.R."/>
        </authorList>
    </citation>
    <scope>NUCLEOTIDE SEQUENCE [LARGE SCALE GENOMIC DNA]</scope>
    <source>
        <strain evidence="5">00978-12</strain>
    </source>
</reference>
<organism evidence="5 6">
    <name type="scientific">Perkinsus olseni</name>
    <name type="common">Perkinsus atlanticus</name>
    <dbReference type="NCBI Taxonomy" id="32597"/>
    <lineage>
        <taxon>Eukaryota</taxon>
        <taxon>Sar</taxon>
        <taxon>Alveolata</taxon>
        <taxon>Perkinsozoa</taxon>
        <taxon>Perkinsea</taxon>
        <taxon>Perkinsida</taxon>
        <taxon>Perkinsidae</taxon>
        <taxon>Perkinsus</taxon>
    </lineage>
</organism>
<dbReference type="InterPro" id="IPR001680">
    <property type="entry name" value="WD40_rpt"/>
</dbReference>
<gene>
    <name evidence="5" type="ORF">FOZ60_015560</name>
</gene>
<feature type="repeat" description="WD" evidence="3">
    <location>
        <begin position="492"/>
        <end position="533"/>
    </location>
</feature>
<feature type="region of interest" description="Disordered" evidence="4">
    <location>
        <begin position="1031"/>
        <end position="1070"/>
    </location>
</feature>
<dbReference type="Proteomes" id="UP000541610">
    <property type="component" value="Unassembled WGS sequence"/>
</dbReference>
<accession>A0A7J6P5J5</accession>
<dbReference type="Pfam" id="PF00400">
    <property type="entry name" value="WD40"/>
    <property type="match status" value="3"/>
</dbReference>
<keyword evidence="1 3" id="KW-0853">WD repeat</keyword>
<evidence type="ECO:0000256" key="2">
    <source>
        <dbReference type="ARBA" id="ARBA00022737"/>
    </source>
</evidence>
<dbReference type="PROSITE" id="PS50082">
    <property type="entry name" value="WD_REPEATS_2"/>
    <property type="match status" value="2"/>
</dbReference>
<dbReference type="PROSITE" id="PS00678">
    <property type="entry name" value="WD_REPEATS_1"/>
    <property type="match status" value="1"/>
</dbReference>
<dbReference type="EMBL" id="JABANP010000079">
    <property type="protein sequence ID" value="KAF4691413.1"/>
    <property type="molecule type" value="Genomic_DNA"/>
</dbReference>
<dbReference type="SMART" id="SM00320">
    <property type="entry name" value="WD40"/>
    <property type="match status" value="10"/>
</dbReference>
<dbReference type="InterPro" id="IPR019775">
    <property type="entry name" value="WD40_repeat_CS"/>
</dbReference>
<evidence type="ECO:0000256" key="4">
    <source>
        <dbReference type="SAM" id="MobiDB-lite"/>
    </source>
</evidence>
<sequence length="1070" mass="116126">MGLDILSAIQAANATTKNAAFKAELTSHEALEAARYGQQMLDHIAKSSGHWQYGRMRPDFVPGNGHIPGFQPQYEGSDDCECALAAGDGVFDISGMRTLIVEDVPYEMVGHELRISDESLLPEAYTNMRPVLEYDPDDNVIKLTSRGFGSFTLCVLMPSNDENDQDELGHKKHPALTLSLDDTDLLSNGVPVDGHRALLSPSKHGYTPVMKAANWDIFTDTATATGGPQTLMELGVSEESSVPLWMAQLSCAAVQLFHNIDVHSTGSLTWELFSNYLLQDGQLESVDEDVIGAAHEAADKTEALRTYHQSSSFIQQKGTGIRRPGKFLRSQLQGHRGSVITACELGAGLVSAGTDKTLSFWSVARAELLEQGRTDRTSAVDVRRPSTASSIKWRLRSRLVSNNLGGSCEGAITTMERISDMNLLATASTDSTVLMWDIGTLRPKRALRGHKKEVHSVVYDHPYHCVFTAGLENHALVWNPYAEKEPIFRQELTGHDRALCGLEVVRDTPQVITADIGGVMKLWDVRNFRCVQTFGGSSPATAGTHGRGGASVGGALQEFNTICYMSKYSRLAAGTSNGQVLFYNYKTNVAEKADVTDTLGVTSVEYCRELGNLMTVSGRHIRFWSAATGRPLRTVKDISSSEVTASAVSPNHKRIYIGNAKGQVIAHDVRSGSLLLRFESHEKDVSHILAPEFGDGQWLVSAGWDGVVRVHHIRISTQSATSDFPVPPTVTPTTMAEFRQHCQGSGVTCLAMSPPIDGNHKEVLLASGGEDGLCIIYDFVALKRAGRLAQFKHPLVALSWAQPTSAAPLLVVADRAGVISLWGMSAPISSRWSCLYAWNSTNPTTMHSVAASLTAMLSISIRGQQLVVRGDANGGLHVHDLHAPPIKASDDARGPSSDAAECARPLCNDIFELTSVPQQRRVSTREGACQSPPPPLPLIARRKAHDDAITQISILPLSDDDEVLDVDSEVAIVTVSLDRKVRIWSLPALEALGFLCLNYSLSAPSYRVPLDPTLKWRKRVREGIYLLTRADTGDGSDGEATERRRDPTAPAVLSPSSTRGLQPYAQAKGS</sequence>
<feature type="repeat" description="WD" evidence="3">
    <location>
        <begin position="412"/>
        <end position="446"/>
    </location>
</feature>
<dbReference type="OrthoDB" id="437516at2759"/>
<dbReference type="PANTHER" id="PTHR44324">
    <property type="entry name" value="WD40 REPEAT DOMAIN 95"/>
    <property type="match status" value="1"/>
</dbReference>
<dbReference type="InterPro" id="IPR051242">
    <property type="entry name" value="WD-EF-hand_domain"/>
</dbReference>
<proteinExistence type="predicted"/>
<dbReference type="Gene3D" id="2.130.10.10">
    <property type="entry name" value="YVTN repeat-like/Quinoprotein amine dehydrogenase"/>
    <property type="match status" value="3"/>
</dbReference>
<protein>
    <submittedName>
        <fullName evidence="5">Uncharacterized protein</fullName>
    </submittedName>
</protein>
<dbReference type="PANTHER" id="PTHR44324:SF4">
    <property type="entry name" value="WD40 REPEAT DOMAIN 95"/>
    <property type="match status" value="1"/>
</dbReference>
<evidence type="ECO:0000256" key="3">
    <source>
        <dbReference type="PROSITE-ProRule" id="PRU00221"/>
    </source>
</evidence>
<name>A0A7J6P5J5_PEROL</name>
<evidence type="ECO:0000256" key="1">
    <source>
        <dbReference type="ARBA" id="ARBA00022574"/>
    </source>
</evidence>